<keyword evidence="6" id="KW-1185">Reference proteome</keyword>
<sequence length="769" mass="87959">MVGKQDARAWRHPRDRQWPPPNPRKMYPSNLRYAPNPVYPKKVPFSSEKRGSPSNTRNPNDHKSIWRRDQDGCNPIHNNGSREHQESSGNGEGTGKETYLRRLLNARLLDSDSSKSYIREPAKEVRLDEESAGSRPFLRRRSVISEEQVTNVSMSDDEKALREALKKRRQQTRGILREHFMEASLSKTYSQLVVDNMPAFVDHILIQAVALKSQERYATSTFVARARACLAETKVAEVVKWMKHNHITVPRVGQLIDLKGVDLDTLRDRISFLKKNYVRGRDLGVVLTRHPVILDKPLKQLENMVQLLEDAGVRRDWVGVVISRSPGILALSIDELLDKISFFQELGVTPEHFGPMAFNFPASVGRFLLTEMQAKVEYMRCLGMADANIGKAIATRPQLLASDIGNGWVPLIKYFKLLGIQDAGILRIFCVHPSVFCMNLEKNIAPKVRFFRAIGIREDAIGQVLVAFPALLSYSLDRKIRPVVRFILEEAGVKEEHIGKVIALRPQLIGTSLTLRLQPLVKFLRNHQLKREHTGHMVADFPMLLRYNLAIVESKLRYFKRSMKRPLEDLVLFPRYFSYSLEERIKPRQQILKSHGLVFHLRYMLACNDETFDDRVKAALERRALGISSDEGTEHETEEDEELTQESTTTEAYVPRKTSIWGAIRGDSAEDQNMSNFEVPMAMVEDRLEFEEDDAGREGSAEGLSGRLRMENDGHPYNASSEAEDDEWFPEDGDPANESEIDDEENEHFGEDEDINLDEDDDFLMKYCV</sequence>
<dbReference type="PANTHER" id="PTHR13068:SF98">
    <property type="entry name" value="TRANSCRIPTION TERMINATION FACTOR MTERF2, CHLOROPLASTIC"/>
    <property type="match status" value="1"/>
</dbReference>
<feature type="compositionally biased region" description="Acidic residues" evidence="4">
    <location>
        <begin position="631"/>
        <end position="644"/>
    </location>
</feature>
<keyword evidence="3" id="KW-0809">Transit peptide</keyword>
<feature type="region of interest" description="Disordered" evidence="4">
    <location>
        <begin position="627"/>
        <end position="652"/>
    </location>
</feature>
<evidence type="ECO:0000256" key="4">
    <source>
        <dbReference type="SAM" id="MobiDB-lite"/>
    </source>
</evidence>
<evidence type="ECO:0000256" key="1">
    <source>
        <dbReference type="ARBA" id="ARBA00007692"/>
    </source>
</evidence>
<name>A0A7I4D837_PHYPA</name>
<dbReference type="Gramene" id="Pp3c3_15310V3.2">
    <property type="protein sequence ID" value="Pp3c3_15310V3.2"/>
    <property type="gene ID" value="Pp3c3_15310"/>
</dbReference>
<dbReference type="EMBL" id="ABEU02000003">
    <property type="status" value="NOT_ANNOTATED_CDS"/>
    <property type="molecule type" value="Genomic_DNA"/>
</dbReference>
<dbReference type="EnsemblPlants" id="Pp3c3_15310V3.2">
    <property type="protein sequence ID" value="Pp3c3_15310V3.2"/>
    <property type="gene ID" value="Pp3c3_15310"/>
</dbReference>
<dbReference type="AlphaFoldDB" id="A0A7I4D837"/>
<dbReference type="PANTHER" id="PTHR13068">
    <property type="entry name" value="CGI-12 PROTEIN-RELATED"/>
    <property type="match status" value="1"/>
</dbReference>
<organism evidence="5 6">
    <name type="scientific">Physcomitrium patens</name>
    <name type="common">Spreading-leaved earth moss</name>
    <name type="synonym">Physcomitrella patens</name>
    <dbReference type="NCBI Taxonomy" id="3218"/>
    <lineage>
        <taxon>Eukaryota</taxon>
        <taxon>Viridiplantae</taxon>
        <taxon>Streptophyta</taxon>
        <taxon>Embryophyta</taxon>
        <taxon>Bryophyta</taxon>
        <taxon>Bryophytina</taxon>
        <taxon>Bryopsida</taxon>
        <taxon>Funariidae</taxon>
        <taxon>Funariales</taxon>
        <taxon>Funariaceae</taxon>
        <taxon>Physcomitrium</taxon>
    </lineage>
</organism>
<keyword evidence="2" id="KW-0804">Transcription</keyword>
<reference evidence="5 6" key="1">
    <citation type="journal article" date="2008" name="Science">
        <title>The Physcomitrella genome reveals evolutionary insights into the conquest of land by plants.</title>
        <authorList>
            <person name="Rensing S."/>
            <person name="Lang D."/>
            <person name="Zimmer A."/>
            <person name="Terry A."/>
            <person name="Salamov A."/>
            <person name="Shapiro H."/>
            <person name="Nishiyama T."/>
            <person name="Perroud P.-F."/>
            <person name="Lindquist E."/>
            <person name="Kamisugi Y."/>
            <person name="Tanahashi T."/>
            <person name="Sakakibara K."/>
            <person name="Fujita T."/>
            <person name="Oishi K."/>
            <person name="Shin-I T."/>
            <person name="Kuroki Y."/>
            <person name="Toyoda A."/>
            <person name="Suzuki Y."/>
            <person name="Hashimoto A."/>
            <person name="Yamaguchi K."/>
            <person name="Sugano A."/>
            <person name="Kohara Y."/>
            <person name="Fujiyama A."/>
            <person name="Anterola A."/>
            <person name="Aoki S."/>
            <person name="Ashton N."/>
            <person name="Barbazuk W.B."/>
            <person name="Barker E."/>
            <person name="Bennetzen J."/>
            <person name="Bezanilla M."/>
            <person name="Blankenship R."/>
            <person name="Cho S.H."/>
            <person name="Dutcher S."/>
            <person name="Estelle M."/>
            <person name="Fawcett J.A."/>
            <person name="Gundlach H."/>
            <person name="Hanada K."/>
            <person name="Heyl A."/>
            <person name="Hicks K.A."/>
            <person name="Hugh J."/>
            <person name="Lohr M."/>
            <person name="Mayer K."/>
            <person name="Melkozernov A."/>
            <person name="Murata T."/>
            <person name="Nelson D."/>
            <person name="Pils B."/>
            <person name="Prigge M."/>
            <person name="Reiss B."/>
            <person name="Renner T."/>
            <person name="Rombauts S."/>
            <person name="Rushton P."/>
            <person name="Sanderfoot A."/>
            <person name="Schween G."/>
            <person name="Shiu S.-H."/>
            <person name="Stueber K."/>
            <person name="Theodoulou F.L."/>
            <person name="Tu H."/>
            <person name="Van de Peer Y."/>
            <person name="Verrier P.J."/>
            <person name="Waters E."/>
            <person name="Wood A."/>
            <person name="Yang L."/>
            <person name="Cove D."/>
            <person name="Cuming A."/>
            <person name="Hasebe M."/>
            <person name="Lucas S."/>
            <person name="Mishler D.B."/>
            <person name="Reski R."/>
            <person name="Grigoriev I."/>
            <person name="Quatrano R.S."/>
            <person name="Boore J.L."/>
        </authorList>
    </citation>
    <scope>NUCLEOTIDE SEQUENCE [LARGE SCALE GENOMIC DNA]</scope>
    <source>
        <strain evidence="5 6">cv. Gransden 2004</strain>
    </source>
</reference>
<protein>
    <submittedName>
        <fullName evidence="5">Uncharacterized protein</fullName>
    </submittedName>
</protein>
<dbReference type="GO" id="GO:0006353">
    <property type="term" value="P:DNA-templated transcription termination"/>
    <property type="evidence" value="ECO:0007669"/>
    <property type="project" value="UniProtKB-KW"/>
</dbReference>
<feature type="compositionally biased region" description="Acidic residues" evidence="4">
    <location>
        <begin position="722"/>
        <end position="761"/>
    </location>
</feature>
<evidence type="ECO:0000313" key="6">
    <source>
        <dbReference type="Proteomes" id="UP000006727"/>
    </source>
</evidence>
<evidence type="ECO:0000256" key="3">
    <source>
        <dbReference type="ARBA" id="ARBA00022946"/>
    </source>
</evidence>
<dbReference type="GO" id="GO:0003676">
    <property type="term" value="F:nucleic acid binding"/>
    <property type="evidence" value="ECO:0007669"/>
    <property type="project" value="InterPro"/>
</dbReference>
<dbReference type="GeneID" id="112279938"/>
<accession>A0A7I4D837</accession>
<keyword evidence="2" id="KW-0805">Transcription regulation</keyword>
<dbReference type="InterPro" id="IPR038538">
    <property type="entry name" value="MTERF_sf"/>
</dbReference>
<comment type="similarity">
    <text evidence="1">Belongs to the mTERF family.</text>
</comment>
<feature type="region of interest" description="Disordered" evidence="4">
    <location>
        <begin position="690"/>
        <end position="761"/>
    </location>
</feature>
<gene>
    <name evidence="5" type="primary">LOC112279938</name>
</gene>
<dbReference type="RefSeq" id="XP_024370513.1">
    <property type="nucleotide sequence ID" value="XM_024514745.2"/>
</dbReference>
<reference evidence="5 6" key="2">
    <citation type="journal article" date="2018" name="Plant J.">
        <title>The Physcomitrella patens chromosome-scale assembly reveals moss genome structure and evolution.</title>
        <authorList>
            <person name="Lang D."/>
            <person name="Ullrich K.K."/>
            <person name="Murat F."/>
            <person name="Fuchs J."/>
            <person name="Jenkins J."/>
            <person name="Haas F.B."/>
            <person name="Piednoel M."/>
            <person name="Gundlach H."/>
            <person name="Van Bel M."/>
            <person name="Meyberg R."/>
            <person name="Vives C."/>
            <person name="Morata J."/>
            <person name="Symeonidi A."/>
            <person name="Hiss M."/>
            <person name="Muchero W."/>
            <person name="Kamisugi Y."/>
            <person name="Saleh O."/>
            <person name="Blanc G."/>
            <person name="Decker E.L."/>
            <person name="van Gessel N."/>
            <person name="Grimwood J."/>
            <person name="Hayes R.D."/>
            <person name="Graham S.W."/>
            <person name="Gunter L.E."/>
            <person name="McDaniel S.F."/>
            <person name="Hoernstein S.N.W."/>
            <person name="Larsson A."/>
            <person name="Li F.W."/>
            <person name="Perroud P.F."/>
            <person name="Phillips J."/>
            <person name="Ranjan P."/>
            <person name="Rokshar D.S."/>
            <person name="Rothfels C.J."/>
            <person name="Schneider L."/>
            <person name="Shu S."/>
            <person name="Stevenson D.W."/>
            <person name="Thummler F."/>
            <person name="Tillich M."/>
            <person name="Villarreal Aguilar J.C."/>
            <person name="Widiez T."/>
            <person name="Wong G.K."/>
            <person name="Wymore A."/>
            <person name="Zhang Y."/>
            <person name="Zimmer A.D."/>
            <person name="Quatrano R.S."/>
            <person name="Mayer K.F.X."/>
            <person name="Goodstein D."/>
            <person name="Casacuberta J.M."/>
            <person name="Vandepoele K."/>
            <person name="Reski R."/>
            <person name="Cuming A.C."/>
            <person name="Tuskan G.A."/>
            <person name="Maumus F."/>
            <person name="Salse J."/>
            <person name="Schmutz J."/>
            <person name="Rensing S.A."/>
        </authorList>
    </citation>
    <scope>NUCLEOTIDE SEQUENCE [LARGE SCALE GENOMIC DNA]</scope>
    <source>
        <strain evidence="5 6">cv. Gransden 2004</strain>
    </source>
</reference>
<dbReference type="Gene3D" id="1.25.70.10">
    <property type="entry name" value="Transcription termination factor 3, mitochondrial"/>
    <property type="match status" value="1"/>
</dbReference>
<evidence type="ECO:0000256" key="2">
    <source>
        <dbReference type="ARBA" id="ARBA00022472"/>
    </source>
</evidence>
<dbReference type="InterPro" id="IPR003690">
    <property type="entry name" value="MTERF"/>
</dbReference>
<evidence type="ECO:0000313" key="5">
    <source>
        <dbReference type="EnsemblPlants" id="Pp3c3_15310V3.2"/>
    </source>
</evidence>
<dbReference type="Proteomes" id="UP000006727">
    <property type="component" value="Chromosome 3"/>
</dbReference>
<dbReference type="SMART" id="SM00733">
    <property type="entry name" value="Mterf"/>
    <property type="match status" value="8"/>
</dbReference>
<feature type="compositionally biased region" description="Basic and acidic residues" evidence="4">
    <location>
        <begin position="59"/>
        <end position="71"/>
    </location>
</feature>
<reference evidence="5" key="3">
    <citation type="submission" date="2020-12" db="UniProtKB">
        <authorList>
            <consortium name="EnsemblPlants"/>
        </authorList>
    </citation>
    <scope>IDENTIFICATION</scope>
</reference>
<dbReference type="Pfam" id="PF02536">
    <property type="entry name" value="mTERF"/>
    <property type="match status" value="1"/>
</dbReference>
<feature type="region of interest" description="Disordered" evidence="4">
    <location>
        <begin position="1"/>
        <end position="95"/>
    </location>
</feature>
<keyword evidence="2" id="KW-0806">Transcription termination</keyword>
<proteinExistence type="inferred from homology"/>